<dbReference type="InterPro" id="IPR012337">
    <property type="entry name" value="RNaseH-like_sf"/>
</dbReference>
<organism evidence="2">
    <name type="scientific">Schizaphis graminum</name>
    <name type="common">Green bug aphid</name>
    <dbReference type="NCBI Taxonomy" id="13262"/>
    <lineage>
        <taxon>Eukaryota</taxon>
        <taxon>Metazoa</taxon>
        <taxon>Ecdysozoa</taxon>
        <taxon>Arthropoda</taxon>
        <taxon>Hexapoda</taxon>
        <taxon>Insecta</taxon>
        <taxon>Pterygota</taxon>
        <taxon>Neoptera</taxon>
        <taxon>Paraneoptera</taxon>
        <taxon>Hemiptera</taxon>
        <taxon>Sternorrhyncha</taxon>
        <taxon>Aphidomorpha</taxon>
        <taxon>Aphidoidea</taxon>
        <taxon>Aphididae</taxon>
        <taxon>Aphidini</taxon>
        <taxon>Schizaphis</taxon>
    </lineage>
</organism>
<evidence type="ECO:0000313" key="2">
    <source>
        <dbReference type="EMBL" id="MBY23012.1"/>
    </source>
</evidence>
<dbReference type="InterPro" id="IPR008906">
    <property type="entry name" value="HATC_C_dom"/>
</dbReference>
<feature type="domain" description="HAT C-terminal dimerisation" evidence="1">
    <location>
        <begin position="329"/>
        <end position="380"/>
    </location>
</feature>
<gene>
    <name evidence="2" type="ORF">g.53851</name>
</gene>
<name>A0A2S2P0Z6_SCHGA</name>
<dbReference type="Pfam" id="PF05699">
    <property type="entry name" value="Dimer_Tnp_hAT"/>
    <property type="match status" value="1"/>
</dbReference>
<evidence type="ECO:0000259" key="1">
    <source>
        <dbReference type="Pfam" id="PF05699"/>
    </source>
</evidence>
<protein>
    <recommendedName>
        <fullName evidence="1">HAT C-terminal dimerisation domain-containing protein</fullName>
    </recommendedName>
</protein>
<dbReference type="EMBL" id="GGMR01010393">
    <property type="protein sequence ID" value="MBY23012.1"/>
    <property type="molecule type" value="Transcribed_RNA"/>
</dbReference>
<proteinExistence type="predicted"/>
<dbReference type="SUPFAM" id="SSF53098">
    <property type="entry name" value="Ribonuclease H-like"/>
    <property type="match status" value="1"/>
</dbReference>
<dbReference type="AlphaFoldDB" id="A0A2S2P0Z6"/>
<accession>A0A2S2P0Z6</accession>
<reference evidence="2" key="1">
    <citation type="submission" date="2018-04" db="EMBL/GenBank/DDBJ databases">
        <title>Transcriptome of Schizaphis graminum biotype I.</title>
        <authorList>
            <person name="Scully E.D."/>
            <person name="Geib S.M."/>
            <person name="Palmer N.A."/>
            <person name="Koch K."/>
            <person name="Bradshaw J."/>
            <person name="Heng-Moss T."/>
            <person name="Sarath G."/>
        </authorList>
    </citation>
    <scope>NUCLEOTIDE SEQUENCE</scope>
</reference>
<dbReference type="PANTHER" id="PTHR37162:SF1">
    <property type="entry name" value="BED-TYPE DOMAIN-CONTAINING PROTEIN"/>
    <property type="match status" value="1"/>
</dbReference>
<sequence>MVGQHNGVYAFLSKEVKHLILVRCVCHSIQLAVSTAAAEVLPDHLEYLLSETYNWFCKSSLRQLSYQHLYKTINDGIDPLKIVRVAQTRWLSIEIAVSRILEQWQELKQHFQITGSTEKCYKAKTLYNMYCDTNNEALLIFLKPILAEAQHVNKMFQSNSADPVKLLNDLVLLIQSLGGLVITPGSNIDILNSSLKDNLHPRPYLGLAFEETMKKLRTNNCMSVENDKKIRGICVTFVIVLVDQLKKRLPDNIETLKNISLISPTNCLNPLKGSLTPLAKLMHIPPSDLSKIEIQWRKLHLIQWININSTKDFWKEVGQYRDSSGDNPFLELINLTKCLLVLPFSNGEVERSFSQLNIIKNCHRNRMCHDMTNAILTIRSGLRRVQKCCHNYVIPRNVLEQIGTLEAYKPIKSSQVLPNIEPEELVFEFDDPDDPDETGSHYPAVISIPEY</sequence>
<dbReference type="PANTHER" id="PTHR37162">
    <property type="entry name" value="HAT FAMILY DIMERISATION DOMAINCONTAINING PROTEIN-RELATED"/>
    <property type="match status" value="1"/>
</dbReference>
<dbReference type="GO" id="GO:0046983">
    <property type="term" value="F:protein dimerization activity"/>
    <property type="evidence" value="ECO:0007669"/>
    <property type="project" value="InterPro"/>
</dbReference>